<comment type="caution">
    <text evidence="11">The sequence shown here is derived from an EMBL/GenBank/DDBJ whole genome shotgun (WGS) entry which is preliminary data.</text>
</comment>
<name>A0A0F4QFH6_9GAMM</name>
<comment type="function">
    <text evidence="4">Responsible for synthesis of pseudouridine from uracil-65 in transfer RNAs.</text>
</comment>
<dbReference type="InterPro" id="IPR050188">
    <property type="entry name" value="RluA_PseudoU_synthase"/>
</dbReference>
<dbReference type="GO" id="GO:0008033">
    <property type="term" value="P:tRNA processing"/>
    <property type="evidence" value="ECO:0007669"/>
    <property type="project" value="UniProtKB-KW"/>
</dbReference>
<feature type="domain" description="Pseudouridine synthase RsuA/RluA-like" evidence="10">
    <location>
        <begin position="27"/>
        <end position="187"/>
    </location>
</feature>
<evidence type="ECO:0000313" key="11">
    <source>
        <dbReference type="EMBL" id="KJZ05995.1"/>
    </source>
</evidence>
<proteinExistence type="predicted"/>
<evidence type="ECO:0000259" key="10">
    <source>
        <dbReference type="Pfam" id="PF00849"/>
    </source>
</evidence>
<dbReference type="PANTHER" id="PTHR21600">
    <property type="entry name" value="MITOCHONDRIAL RNA PSEUDOURIDINE SYNTHASE"/>
    <property type="match status" value="1"/>
</dbReference>
<dbReference type="InterPro" id="IPR020103">
    <property type="entry name" value="PsdUridine_synth_cat_dom_sf"/>
</dbReference>
<dbReference type="PATRIC" id="fig|43658.5.peg.4341"/>
<organism evidence="11 12">
    <name type="scientific">Pseudoalteromonas rubra</name>
    <dbReference type="NCBI Taxonomy" id="43658"/>
    <lineage>
        <taxon>Bacteria</taxon>
        <taxon>Pseudomonadati</taxon>
        <taxon>Pseudomonadota</taxon>
        <taxon>Gammaproteobacteria</taxon>
        <taxon>Alteromonadales</taxon>
        <taxon>Pseudoalteromonadaceae</taxon>
        <taxon>Pseudoalteromonas</taxon>
    </lineage>
</organism>
<dbReference type="Gene3D" id="3.30.2350.10">
    <property type="entry name" value="Pseudouridine synthase"/>
    <property type="match status" value="1"/>
</dbReference>
<dbReference type="PROSITE" id="PS01129">
    <property type="entry name" value="PSI_RLU"/>
    <property type="match status" value="1"/>
</dbReference>
<evidence type="ECO:0000256" key="2">
    <source>
        <dbReference type="ARBA" id="ARBA00023235"/>
    </source>
</evidence>
<dbReference type="Proteomes" id="UP000033452">
    <property type="component" value="Unassembled WGS sequence"/>
</dbReference>
<gene>
    <name evidence="11" type="ORF">TW77_20580</name>
</gene>
<dbReference type="PANTHER" id="PTHR21600:SF56">
    <property type="entry name" value="TRNA PSEUDOURIDINE SYNTHASE C"/>
    <property type="match status" value="1"/>
</dbReference>
<evidence type="ECO:0000256" key="4">
    <source>
        <dbReference type="ARBA" id="ARBA00037670"/>
    </source>
</evidence>
<evidence type="ECO:0000256" key="5">
    <source>
        <dbReference type="ARBA" id="ARBA00038943"/>
    </source>
</evidence>
<comment type="catalytic activity">
    <reaction evidence="3">
        <text>uridine(65) in tRNA = pseudouridine(65) in tRNA</text>
        <dbReference type="Rhea" id="RHEA:42536"/>
        <dbReference type="Rhea" id="RHEA-COMP:10103"/>
        <dbReference type="Rhea" id="RHEA-COMP:10104"/>
        <dbReference type="ChEBI" id="CHEBI:65314"/>
        <dbReference type="ChEBI" id="CHEBI:65315"/>
        <dbReference type="EC" id="5.4.99.26"/>
    </reaction>
</comment>
<evidence type="ECO:0000313" key="12">
    <source>
        <dbReference type="Proteomes" id="UP000033452"/>
    </source>
</evidence>
<keyword evidence="12" id="KW-1185">Reference proteome</keyword>
<keyword evidence="1" id="KW-0819">tRNA processing</keyword>
<dbReference type="GO" id="GO:0003723">
    <property type="term" value="F:RNA binding"/>
    <property type="evidence" value="ECO:0007669"/>
    <property type="project" value="InterPro"/>
</dbReference>
<evidence type="ECO:0000256" key="7">
    <source>
        <dbReference type="ARBA" id="ARBA00041803"/>
    </source>
</evidence>
<dbReference type="EC" id="5.4.99.26" evidence="5"/>
<evidence type="ECO:0000256" key="3">
    <source>
        <dbReference type="ARBA" id="ARBA00036607"/>
    </source>
</evidence>
<dbReference type="InterPro" id="IPR006224">
    <property type="entry name" value="PsdUridine_synth_RluA-like_CS"/>
</dbReference>
<dbReference type="EMBL" id="JXYA01000057">
    <property type="protein sequence ID" value="KJZ05995.1"/>
    <property type="molecule type" value="Genomic_DNA"/>
</dbReference>
<sequence>MAQCVTALRLSCIGVGPMLEIVYQDEHYVAVNKPSGLLVHRSFLDKHETQFAMQMLRDQLGQHVFPVHRLDRPTSGVLLFALSSEAARDMNQVFIDGTVQKRYLALVRGFAPADVYVDKPLKEQLDKIADKFADQDKAPQEAQTQFNCLHQATLNIPLGKYPSIRYSLVECFPKTGRKHQIRRHLNHLNHPIIGDVNHGDNKQNHFFQDHFGIRRLMLFATELKFLHPYSQQPITIRASLGEGMLNLCKQLGWPDTEKDYQ</sequence>
<dbReference type="GO" id="GO:0160149">
    <property type="term" value="F:tRNA pseudouridine(65) synthase activity"/>
    <property type="evidence" value="ECO:0007669"/>
    <property type="project" value="UniProtKB-EC"/>
</dbReference>
<reference evidence="11 12" key="1">
    <citation type="journal article" date="2015" name="BMC Genomics">
        <title>Genome mining reveals unlocked bioactive potential of marine Gram-negative bacteria.</title>
        <authorList>
            <person name="Machado H."/>
            <person name="Sonnenschein E.C."/>
            <person name="Melchiorsen J."/>
            <person name="Gram L."/>
        </authorList>
    </citation>
    <scope>NUCLEOTIDE SEQUENCE [LARGE SCALE GENOMIC DNA]</scope>
    <source>
        <strain evidence="11 12">S2471</strain>
    </source>
</reference>
<evidence type="ECO:0000256" key="1">
    <source>
        <dbReference type="ARBA" id="ARBA00022694"/>
    </source>
</evidence>
<dbReference type="NCBIfam" id="NF008321">
    <property type="entry name" value="PRK11112.1"/>
    <property type="match status" value="1"/>
</dbReference>
<accession>A0A0F4QFH6</accession>
<evidence type="ECO:0000256" key="8">
    <source>
        <dbReference type="ARBA" id="ARBA00041975"/>
    </source>
</evidence>
<dbReference type="Pfam" id="PF00849">
    <property type="entry name" value="PseudoU_synth_2"/>
    <property type="match status" value="1"/>
</dbReference>
<evidence type="ECO:0000256" key="9">
    <source>
        <dbReference type="ARBA" id="ARBA00043049"/>
    </source>
</evidence>
<protein>
    <recommendedName>
        <fullName evidence="6">tRNA pseudouridine synthase C</fullName>
        <ecNumber evidence="5">5.4.99.26</ecNumber>
    </recommendedName>
    <alternativeName>
        <fullName evidence="8">tRNA pseudouridine(65) synthase</fullName>
    </alternativeName>
    <alternativeName>
        <fullName evidence="9">tRNA pseudouridylate synthase C</fullName>
    </alternativeName>
    <alternativeName>
        <fullName evidence="7">tRNA-uridine isomerase C</fullName>
    </alternativeName>
</protein>
<dbReference type="AlphaFoldDB" id="A0A0F4QFH6"/>
<keyword evidence="2" id="KW-0413">Isomerase</keyword>
<dbReference type="InterPro" id="IPR006145">
    <property type="entry name" value="PsdUridine_synth_RsuA/RluA"/>
</dbReference>
<dbReference type="SUPFAM" id="SSF55120">
    <property type="entry name" value="Pseudouridine synthase"/>
    <property type="match status" value="1"/>
</dbReference>
<dbReference type="GO" id="GO:0000455">
    <property type="term" value="P:enzyme-directed rRNA pseudouridine synthesis"/>
    <property type="evidence" value="ECO:0007669"/>
    <property type="project" value="TreeGrafter"/>
</dbReference>
<evidence type="ECO:0000256" key="6">
    <source>
        <dbReference type="ARBA" id="ARBA00040675"/>
    </source>
</evidence>